<dbReference type="Pfam" id="PF04519">
    <property type="entry name" value="Bactofilin"/>
    <property type="match status" value="1"/>
</dbReference>
<protein>
    <submittedName>
        <fullName evidence="2">Polymer-forming cytoskeletal protein</fullName>
    </submittedName>
</protein>
<evidence type="ECO:0000313" key="4">
    <source>
        <dbReference type="Proteomes" id="UP000673434"/>
    </source>
</evidence>
<evidence type="ECO:0000313" key="3">
    <source>
        <dbReference type="EMBL" id="MBQ0601952.1"/>
    </source>
</evidence>
<gene>
    <name evidence="2" type="ORF">I8Y21_002499</name>
    <name evidence="3" type="ORF">J7S78_19320</name>
</gene>
<evidence type="ECO:0000313" key="5">
    <source>
        <dbReference type="Proteomes" id="UP000856143"/>
    </source>
</evidence>
<sequence length="219" mass="23567">MESKYLAINSALLFWLLGLLAWCFESTYMALLSGSFSLSSFVFHFQYHRVNHMFKKNKTIDVTPQPASVPAPVNDKVTSAARKPDTTVIASGMRFEGNIIAAGNVDIYGTVSGDIDAKENQIKIMTGGLLEGNITCRELVIDGCVIGQCSSDTIEIDKNGNVTGTLAYRTLAIKKGGVFSGQAEVLPPVAEKNNVVGFITDTAVETKERAEAHTAEAAQ</sequence>
<dbReference type="EMBL" id="DACSEO010000025">
    <property type="protein sequence ID" value="HAT1681823.1"/>
    <property type="molecule type" value="Genomic_DNA"/>
</dbReference>
<dbReference type="AlphaFoldDB" id="A0A170IHL8"/>
<reference evidence="3 4" key="3">
    <citation type="submission" date="2021-03" db="EMBL/GenBank/DDBJ databases">
        <authorList>
            <person name="Stanton E."/>
        </authorList>
    </citation>
    <scope>NUCLEOTIDE SEQUENCE [LARGE SCALE GENOMIC DNA]</scope>
    <source>
        <strain evidence="3 4">2020EL-00037</strain>
    </source>
</reference>
<evidence type="ECO:0000313" key="2">
    <source>
        <dbReference type="EMBL" id="HAT1681823.1"/>
    </source>
</evidence>
<dbReference type="Proteomes" id="UP000856143">
    <property type="component" value="Unassembled WGS sequence"/>
</dbReference>
<dbReference type="OrthoDB" id="5593698at2"/>
<comment type="similarity">
    <text evidence="1">Belongs to the bactofilin family.</text>
</comment>
<dbReference type="EMBL" id="JAGKON010000021">
    <property type="protein sequence ID" value="MBQ0601952.1"/>
    <property type="molecule type" value="Genomic_DNA"/>
</dbReference>
<comment type="caution">
    <text evidence="2">The sequence shown here is derived from an EMBL/GenBank/DDBJ whole genome shotgun (WGS) entry which is preliminary data.</text>
</comment>
<evidence type="ECO:0000256" key="1">
    <source>
        <dbReference type="ARBA" id="ARBA00044755"/>
    </source>
</evidence>
<dbReference type="RefSeq" id="WP_004106503.1">
    <property type="nucleotide sequence ID" value="NZ_ABFNOZ020000019.1"/>
</dbReference>
<dbReference type="GeneID" id="93282555"/>
<dbReference type="PANTHER" id="PTHR35024:SF4">
    <property type="entry name" value="POLYMER-FORMING CYTOSKELETAL PROTEIN"/>
    <property type="match status" value="1"/>
</dbReference>
<dbReference type="Proteomes" id="UP000673434">
    <property type="component" value="Unassembled WGS sequence"/>
</dbReference>
<name>A0A170IHL8_KLEOX</name>
<organism evidence="2 5">
    <name type="scientific">Klebsiella oxytoca</name>
    <dbReference type="NCBI Taxonomy" id="571"/>
    <lineage>
        <taxon>Bacteria</taxon>
        <taxon>Pseudomonadati</taxon>
        <taxon>Pseudomonadota</taxon>
        <taxon>Gammaproteobacteria</taxon>
        <taxon>Enterobacterales</taxon>
        <taxon>Enterobacteriaceae</taxon>
        <taxon>Klebsiella/Raoultella group</taxon>
        <taxon>Klebsiella</taxon>
    </lineage>
</organism>
<accession>A0A170IHL8</accession>
<keyword evidence="4" id="KW-1185">Reference proteome</keyword>
<dbReference type="PANTHER" id="PTHR35024">
    <property type="entry name" value="HYPOTHETICAL CYTOSOLIC PROTEIN"/>
    <property type="match status" value="1"/>
</dbReference>
<proteinExistence type="inferred from homology"/>
<reference evidence="2" key="2">
    <citation type="submission" date="2020-11" db="EMBL/GenBank/DDBJ databases">
        <authorList>
            <consortium name="NCBI Pathogen Detection Project"/>
        </authorList>
    </citation>
    <scope>NUCLEOTIDE SEQUENCE</scope>
    <source>
        <strain evidence="2">R404</strain>
    </source>
</reference>
<reference evidence="2" key="1">
    <citation type="journal article" date="2018" name="Genome Biol.">
        <title>SKESA: strategic k-mer extension for scrupulous assemblies.</title>
        <authorList>
            <person name="Souvorov A."/>
            <person name="Agarwala R."/>
            <person name="Lipman D.J."/>
        </authorList>
    </citation>
    <scope>NUCLEOTIDE SEQUENCE</scope>
    <source>
        <strain evidence="2">R404</strain>
    </source>
</reference>
<dbReference type="InterPro" id="IPR007607">
    <property type="entry name" value="BacA/B"/>
</dbReference>